<comment type="caution">
    <text evidence="3">The sequence shown here is derived from an EMBL/GenBank/DDBJ whole genome shotgun (WGS) entry which is preliminary data.</text>
</comment>
<evidence type="ECO:0008006" key="5">
    <source>
        <dbReference type="Google" id="ProtNLM"/>
    </source>
</evidence>
<keyword evidence="2" id="KW-0808">Transferase</keyword>
<dbReference type="EMBL" id="MFNE01000047">
    <property type="protein sequence ID" value="OGG93543.1"/>
    <property type="molecule type" value="Genomic_DNA"/>
</dbReference>
<dbReference type="GO" id="GO:0008713">
    <property type="term" value="F:ADP-heptose-lipopolysaccharide heptosyltransferase activity"/>
    <property type="evidence" value="ECO:0007669"/>
    <property type="project" value="TreeGrafter"/>
</dbReference>
<dbReference type="GO" id="GO:0009244">
    <property type="term" value="P:lipopolysaccharide core region biosynthetic process"/>
    <property type="evidence" value="ECO:0007669"/>
    <property type="project" value="TreeGrafter"/>
</dbReference>
<name>A0A1F6G610_9PROT</name>
<keyword evidence="1" id="KW-0328">Glycosyltransferase</keyword>
<evidence type="ECO:0000313" key="3">
    <source>
        <dbReference type="EMBL" id="OGG93543.1"/>
    </source>
</evidence>
<protein>
    <recommendedName>
        <fullName evidence="5">Glycosyltransferase family 9 protein</fullName>
    </recommendedName>
</protein>
<evidence type="ECO:0000256" key="1">
    <source>
        <dbReference type="ARBA" id="ARBA00022676"/>
    </source>
</evidence>
<accession>A0A1F6G610</accession>
<dbReference type="Proteomes" id="UP000178449">
    <property type="component" value="Unassembled WGS sequence"/>
</dbReference>
<dbReference type="STRING" id="1817772.A2527_11590"/>
<dbReference type="InterPro" id="IPR002201">
    <property type="entry name" value="Glyco_trans_9"/>
</dbReference>
<evidence type="ECO:0000256" key="2">
    <source>
        <dbReference type="ARBA" id="ARBA00022679"/>
    </source>
</evidence>
<reference evidence="3 4" key="1">
    <citation type="journal article" date="2016" name="Nat. Commun.">
        <title>Thousands of microbial genomes shed light on interconnected biogeochemical processes in an aquifer system.</title>
        <authorList>
            <person name="Anantharaman K."/>
            <person name="Brown C.T."/>
            <person name="Hug L.A."/>
            <person name="Sharon I."/>
            <person name="Castelle C.J."/>
            <person name="Probst A.J."/>
            <person name="Thomas B.C."/>
            <person name="Singh A."/>
            <person name="Wilkins M.J."/>
            <person name="Karaoz U."/>
            <person name="Brodie E.L."/>
            <person name="Williams K.H."/>
            <person name="Hubbard S.S."/>
            <person name="Banfield J.F."/>
        </authorList>
    </citation>
    <scope>NUCLEOTIDE SEQUENCE [LARGE SCALE GENOMIC DNA]</scope>
</reference>
<proteinExistence type="predicted"/>
<dbReference type="PANTHER" id="PTHR30160:SF1">
    <property type="entry name" value="LIPOPOLYSACCHARIDE 1,2-N-ACETYLGLUCOSAMINETRANSFERASE-RELATED"/>
    <property type="match status" value="1"/>
</dbReference>
<sequence length="352" mass="39833">MNPKKILCIQLKQLGDVLMCTPAIRALKARWPEAELHFLTCPPADQLLKHNLAVDRVWLAPKDNNWREGWAIFKQLRAQKFDLVVDIYGRLATALLSRFTGAPVRVGRRKVFQSIFYTHPHHPQASYSAAERLALLEPLGIQGGDLALDFPIGPDDRTWALDCLDRLGWDRTRPLVTLSPVSRQLYKVWPAINFARAIQPILEETGAQLLLQWGLEEEKDCVENLRVELAKLGLEDLGDYPIPNLSQTVALFELADFHLGNDNGPMHFAIAAGCPSLAVFGRPLVENWMPPGSTKHRGLEFDPGCKRKCHYQQGCELECLGTEPAQVMEAFREIKAQHWKARRLETGRRRGL</sequence>
<dbReference type="PANTHER" id="PTHR30160">
    <property type="entry name" value="TETRAACYLDISACCHARIDE 4'-KINASE-RELATED"/>
    <property type="match status" value="1"/>
</dbReference>
<dbReference type="InterPro" id="IPR051199">
    <property type="entry name" value="LPS_LOS_Heptosyltrfase"/>
</dbReference>
<dbReference type="SUPFAM" id="SSF53756">
    <property type="entry name" value="UDP-Glycosyltransferase/glycogen phosphorylase"/>
    <property type="match status" value="1"/>
</dbReference>
<organism evidence="3 4">
    <name type="scientific">Candidatus Lambdaproteobacteria bacterium RIFOXYD2_FULL_50_16</name>
    <dbReference type="NCBI Taxonomy" id="1817772"/>
    <lineage>
        <taxon>Bacteria</taxon>
        <taxon>Pseudomonadati</taxon>
        <taxon>Pseudomonadota</taxon>
        <taxon>Candidatus Lambdaproteobacteria</taxon>
    </lineage>
</organism>
<dbReference type="CDD" id="cd03789">
    <property type="entry name" value="GT9_LPS_heptosyltransferase"/>
    <property type="match status" value="1"/>
</dbReference>
<dbReference type="AlphaFoldDB" id="A0A1F6G610"/>
<dbReference type="Pfam" id="PF01075">
    <property type="entry name" value="Glyco_transf_9"/>
    <property type="match status" value="1"/>
</dbReference>
<dbReference type="GO" id="GO:0005829">
    <property type="term" value="C:cytosol"/>
    <property type="evidence" value="ECO:0007669"/>
    <property type="project" value="TreeGrafter"/>
</dbReference>
<evidence type="ECO:0000313" key="4">
    <source>
        <dbReference type="Proteomes" id="UP000178449"/>
    </source>
</evidence>
<gene>
    <name evidence="3" type="ORF">A2527_11590</name>
</gene>
<dbReference type="Gene3D" id="3.40.50.2000">
    <property type="entry name" value="Glycogen Phosphorylase B"/>
    <property type="match status" value="2"/>
</dbReference>